<dbReference type="PATRIC" id="fig|1122219.3.peg.549"/>
<dbReference type="AlphaFoldDB" id="A0A0J6WXF2"/>
<accession>A0A0J6WXF2</accession>
<protein>
    <submittedName>
        <fullName evidence="1">Uncharacterized protein</fullName>
    </submittedName>
</protein>
<dbReference type="InParanoid" id="A0A0J6WXF2"/>
<dbReference type="EMBL" id="LEKT01000013">
    <property type="protein sequence ID" value="KMO86913.1"/>
    <property type="molecule type" value="Genomic_DNA"/>
</dbReference>
<name>A0A0J6WXF2_9FIRM</name>
<gene>
    <name evidence="1" type="ORF">AB840_05710</name>
</gene>
<evidence type="ECO:0000313" key="1">
    <source>
        <dbReference type="EMBL" id="KMO86913.1"/>
    </source>
</evidence>
<organism evidence="1 2">
    <name type="scientific">Megasphaera cerevisiae DSM 20462</name>
    <dbReference type="NCBI Taxonomy" id="1122219"/>
    <lineage>
        <taxon>Bacteria</taxon>
        <taxon>Bacillati</taxon>
        <taxon>Bacillota</taxon>
        <taxon>Negativicutes</taxon>
        <taxon>Veillonellales</taxon>
        <taxon>Veillonellaceae</taxon>
        <taxon>Megasphaera</taxon>
    </lineage>
</organism>
<dbReference type="RefSeq" id="WP_048513868.1">
    <property type="nucleotide sequence ID" value="NZ_FUXD01000015.1"/>
</dbReference>
<proteinExistence type="predicted"/>
<reference evidence="1 2" key="1">
    <citation type="submission" date="2015-06" db="EMBL/GenBank/DDBJ databases">
        <title>Draft genome sequence of beer spoilage bacterium Megasphaera cerevisiae type strain 20462.</title>
        <authorList>
            <person name="Kutumbaka K."/>
            <person name="Pasmowitz J."/>
            <person name="Mategko J."/>
            <person name="Reyes D."/>
            <person name="Friedrich A."/>
            <person name="Han S."/>
            <person name="Martens-Habbena W."/>
            <person name="Neal-McKinney J."/>
            <person name="Janagama H.K."/>
            <person name="Nadala C."/>
            <person name="Samadpour M."/>
        </authorList>
    </citation>
    <scope>NUCLEOTIDE SEQUENCE [LARGE SCALE GENOMIC DNA]</scope>
    <source>
        <strain evidence="1 2">DSM 20462</strain>
    </source>
</reference>
<dbReference type="STRING" id="39029.BSR42_12245"/>
<dbReference type="Proteomes" id="UP000036503">
    <property type="component" value="Unassembled WGS sequence"/>
</dbReference>
<comment type="caution">
    <text evidence="1">The sequence shown here is derived from an EMBL/GenBank/DDBJ whole genome shotgun (WGS) entry which is preliminary data.</text>
</comment>
<evidence type="ECO:0000313" key="2">
    <source>
        <dbReference type="Proteomes" id="UP000036503"/>
    </source>
</evidence>
<sequence>MNYTAARMPHRAGYTGLPWAVALWLMDPVIAAESPMGRDNDLVTPRDVVPVKYQNWVDI</sequence>
<keyword evidence="2" id="KW-1185">Reference proteome</keyword>